<dbReference type="Proteomes" id="UP000531581">
    <property type="component" value="Unassembled WGS sequence"/>
</dbReference>
<comment type="caution">
    <text evidence="2">The sequence shown here is derived from an EMBL/GenBank/DDBJ whole genome shotgun (WGS) entry which is preliminary data.</text>
</comment>
<dbReference type="Pfam" id="PF22011">
    <property type="entry name" value="DUF6931"/>
    <property type="match status" value="1"/>
</dbReference>
<dbReference type="Proteomes" id="UP000557656">
    <property type="component" value="Unassembled WGS sequence"/>
</dbReference>
<dbReference type="AlphaFoldDB" id="A0A7Y7QTK5"/>
<accession>A0A7Y7QTK5</accession>
<evidence type="ECO:0000313" key="1">
    <source>
        <dbReference type="EMBL" id="NNG55176.1"/>
    </source>
</evidence>
<evidence type="ECO:0000313" key="3">
    <source>
        <dbReference type="Proteomes" id="UP000531581"/>
    </source>
</evidence>
<reference evidence="3 4" key="1">
    <citation type="submission" date="2020-05" db="EMBL/GenBank/DDBJ databases">
        <title>Draft Genome Sequences of Sphingomonas sp. Isolated from the International Space Station.</title>
        <authorList>
            <person name="Bijlani S."/>
            <person name="Singh N.K."/>
            <person name="Mason C.E."/>
            <person name="Wang C.C."/>
            <person name="Venkateswaran K."/>
        </authorList>
    </citation>
    <scope>NUCLEOTIDE SEQUENCE [LARGE SCALE GENOMIC DNA]</scope>
    <source>
        <strain evidence="1 4">IIF7SW-B5</strain>
        <strain evidence="2">ISS-IIF7SWP</strain>
    </source>
</reference>
<keyword evidence="4" id="KW-1185">Reference proteome</keyword>
<gene>
    <name evidence="1" type="ORF">HKX05_17675</name>
    <name evidence="2" type="ORF">HLV41_05400</name>
</gene>
<dbReference type="InterPro" id="IPR053855">
    <property type="entry name" value="DUF6931"/>
</dbReference>
<proteinExistence type="predicted"/>
<evidence type="ECO:0000313" key="2">
    <source>
        <dbReference type="EMBL" id="NVP30472.1"/>
    </source>
</evidence>
<organism evidence="2 3">
    <name type="scientific">Sphingomonas sanguinis</name>
    <dbReference type="NCBI Taxonomy" id="33051"/>
    <lineage>
        <taxon>Bacteria</taxon>
        <taxon>Pseudomonadati</taxon>
        <taxon>Pseudomonadota</taxon>
        <taxon>Alphaproteobacteria</taxon>
        <taxon>Sphingomonadales</taxon>
        <taxon>Sphingomonadaceae</taxon>
        <taxon>Sphingomonas</taxon>
    </lineage>
</organism>
<dbReference type="EMBL" id="JABYQV010000003">
    <property type="protein sequence ID" value="NVP30472.1"/>
    <property type="molecule type" value="Genomic_DNA"/>
</dbReference>
<name>A0A7Y7QTK5_9SPHN</name>
<evidence type="ECO:0000313" key="4">
    <source>
        <dbReference type="Proteomes" id="UP000557656"/>
    </source>
</evidence>
<protein>
    <submittedName>
        <fullName evidence="2">Uncharacterized protein</fullName>
    </submittedName>
</protein>
<dbReference type="RefSeq" id="WP_170171630.1">
    <property type="nucleotide sequence ID" value="NZ_JABEOV010000027.1"/>
</dbReference>
<dbReference type="EMBL" id="JABEOV010000027">
    <property type="protein sequence ID" value="NNG55176.1"/>
    <property type="molecule type" value="Genomic_DNA"/>
</dbReference>
<sequence length="195" mass="20457">MAADGGVKSWDSIRLTEARQVLALMGVDRDEWPPAALSVAAHYDALRAARHRSAALDYLAHALPRLEAIGWAARIVEDAARHDPPPPRRRQALDMALRWLEAPSEHHRRAAGDAAAAIPRPVPERLLASAVFFSGGSIAAPGQAAVPAPDHVAARYVAGAIGATCREAPDPAAAFDAALTLGEAVAARGLAALDR</sequence>